<keyword evidence="5 6" id="KW-0472">Membrane</keyword>
<keyword evidence="3 6" id="KW-0812">Transmembrane</keyword>
<dbReference type="InterPro" id="IPR007300">
    <property type="entry name" value="CidB/LrgB"/>
</dbReference>
<evidence type="ECO:0000256" key="1">
    <source>
        <dbReference type="ARBA" id="ARBA00004651"/>
    </source>
</evidence>
<feature type="transmembrane region" description="Helical" evidence="6">
    <location>
        <begin position="6"/>
        <end position="21"/>
    </location>
</feature>
<keyword evidence="8" id="KW-1185">Reference proteome</keyword>
<dbReference type="PANTHER" id="PTHR30249">
    <property type="entry name" value="PUTATIVE SEROTONIN TRANSPORTER"/>
    <property type="match status" value="1"/>
</dbReference>
<organism evidence="7 8">
    <name type="scientific">Ectobacillus funiculus</name>
    <dbReference type="NCBI Taxonomy" id="137993"/>
    <lineage>
        <taxon>Bacteria</taxon>
        <taxon>Bacillati</taxon>
        <taxon>Bacillota</taxon>
        <taxon>Bacilli</taxon>
        <taxon>Bacillales</taxon>
        <taxon>Bacillaceae</taxon>
        <taxon>Ectobacillus</taxon>
    </lineage>
</organism>
<evidence type="ECO:0000256" key="2">
    <source>
        <dbReference type="ARBA" id="ARBA00022475"/>
    </source>
</evidence>
<dbReference type="EMBL" id="JBHMAF010000200">
    <property type="protein sequence ID" value="MFB9762670.1"/>
    <property type="molecule type" value="Genomic_DNA"/>
</dbReference>
<evidence type="ECO:0000313" key="7">
    <source>
        <dbReference type="EMBL" id="MFB9762670.1"/>
    </source>
</evidence>
<name>A0ABV5WPZ3_9BACI</name>
<evidence type="ECO:0000256" key="4">
    <source>
        <dbReference type="ARBA" id="ARBA00022989"/>
    </source>
</evidence>
<evidence type="ECO:0000256" key="5">
    <source>
        <dbReference type="ARBA" id="ARBA00023136"/>
    </source>
</evidence>
<dbReference type="Pfam" id="PF04172">
    <property type="entry name" value="LrgB"/>
    <property type="match status" value="1"/>
</dbReference>
<feature type="transmembrane region" description="Helical" evidence="6">
    <location>
        <begin position="146"/>
        <end position="169"/>
    </location>
</feature>
<dbReference type="RefSeq" id="WP_379952611.1">
    <property type="nucleotide sequence ID" value="NZ_JBHMAF010000200.1"/>
</dbReference>
<feature type="transmembrane region" description="Helical" evidence="6">
    <location>
        <begin position="205"/>
        <end position="229"/>
    </location>
</feature>
<accession>A0ABV5WPZ3</accession>
<keyword evidence="2" id="KW-1003">Cell membrane</keyword>
<feature type="transmembrane region" description="Helical" evidence="6">
    <location>
        <begin position="33"/>
        <end position="52"/>
    </location>
</feature>
<sequence length="230" mass="24478">MLNILYALGWIIFTIVLYRVSKQLYKRVPTPFTVPVLTATALIIACLLIFHIPYEAYMKNGGEWITKLLGPGIVAFAIPLYKQRRVLKKYVVPISGGVIVGTVVAISSEAVIARMFGTDSSLILTALPKSVTMPVAMSVSEQIGGIPSLTAAFVMIAGITGMMMGPLLLKWSGVTNFIGKGIGVGCSSHIMGVAQSMKRDEREGVVGSVTMTLTAVLTCLLGPLLAGVFV</sequence>
<evidence type="ECO:0000256" key="6">
    <source>
        <dbReference type="SAM" id="Phobius"/>
    </source>
</evidence>
<feature type="transmembrane region" description="Helical" evidence="6">
    <location>
        <begin position="64"/>
        <end position="81"/>
    </location>
</feature>
<gene>
    <name evidence="7" type="ORF">ACFFMS_31080</name>
</gene>
<comment type="subcellular location">
    <subcellularLocation>
        <location evidence="1">Cell membrane</location>
        <topology evidence="1">Multi-pass membrane protein</topology>
    </subcellularLocation>
</comment>
<feature type="transmembrane region" description="Helical" evidence="6">
    <location>
        <begin position="90"/>
        <end position="112"/>
    </location>
</feature>
<dbReference type="PANTHER" id="PTHR30249:SF17">
    <property type="entry name" value="HOLIN-LIKE PROTEIN CIDB"/>
    <property type="match status" value="1"/>
</dbReference>
<reference evidence="7 8" key="1">
    <citation type="submission" date="2024-09" db="EMBL/GenBank/DDBJ databases">
        <authorList>
            <person name="Sun Q."/>
            <person name="Mori K."/>
        </authorList>
    </citation>
    <scope>NUCLEOTIDE SEQUENCE [LARGE SCALE GENOMIC DNA]</scope>
    <source>
        <strain evidence="7 8">JCM 11201</strain>
    </source>
</reference>
<keyword evidence="4 6" id="KW-1133">Transmembrane helix</keyword>
<evidence type="ECO:0000313" key="8">
    <source>
        <dbReference type="Proteomes" id="UP001589609"/>
    </source>
</evidence>
<comment type="caution">
    <text evidence="7">The sequence shown here is derived from an EMBL/GenBank/DDBJ whole genome shotgun (WGS) entry which is preliminary data.</text>
</comment>
<proteinExistence type="predicted"/>
<protein>
    <submittedName>
        <fullName evidence="7">LrgB family protein</fullName>
    </submittedName>
</protein>
<evidence type="ECO:0000256" key="3">
    <source>
        <dbReference type="ARBA" id="ARBA00022692"/>
    </source>
</evidence>
<dbReference type="Proteomes" id="UP001589609">
    <property type="component" value="Unassembled WGS sequence"/>
</dbReference>